<accession>A0A0L7QY68</accession>
<dbReference type="GO" id="GO:0051301">
    <property type="term" value="P:cell division"/>
    <property type="evidence" value="ECO:0007669"/>
    <property type="project" value="UniProtKB-UniRule"/>
</dbReference>
<dbReference type="GO" id="GO:0034501">
    <property type="term" value="P:protein localization to kinetochore"/>
    <property type="evidence" value="ECO:0007669"/>
    <property type="project" value="UniProtKB-UniRule"/>
</dbReference>
<comment type="subcellular location">
    <subcellularLocation>
        <location evidence="1 9">Chromosome</location>
        <location evidence="1 9">Centromere</location>
        <location evidence="1 9">Kinetochore</location>
    </subcellularLocation>
</comment>
<evidence type="ECO:0000256" key="7">
    <source>
        <dbReference type="ARBA" id="ARBA00023306"/>
    </source>
</evidence>
<dbReference type="OrthoDB" id="5556307at2759"/>
<evidence type="ECO:0000256" key="8">
    <source>
        <dbReference type="ARBA" id="ARBA00023328"/>
    </source>
</evidence>
<protein>
    <recommendedName>
        <fullName evidence="9">Protein zwilch</fullName>
    </recommendedName>
</protein>
<keyword evidence="7 9" id="KW-0131">Cell cycle</keyword>
<reference evidence="10 11" key="1">
    <citation type="submission" date="2015-07" db="EMBL/GenBank/DDBJ databases">
        <title>The genome of Habropoda laboriosa.</title>
        <authorList>
            <person name="Pan H."/>
            <person name="Kapheim K."/>
        </authorList>
    </citation>
    <scope>NUCLEOTIDE SEQUENCE [LARGE SCALE GENOMIC DNA]</scope>
    <source>
        <strain evidence="10">0110345459</strain>
    </source>
</reference>
<evidence type="ECO:0000313" key="10">
    <source>
        <dbReference type="EMBL" id="KOC63496.1"/>
    </source>
</evidence>
<gene>
    <name evidence="10" type="ORF">WH47_03141</name>
</gene>
<dbReference type="STRING" id="597456.A0A0L7QY68"/>
<keyword evidence="5 9" id="KW-0498">Mitosis</keyword>
<organism evidence="10 11">
    <name type="scientific">Habropoda laboriosa</name>
    <dbReference type="NCBI Taxonomy" id="597456"/>
    <lineage>
        <taxon>Eukaryota</taxon>
        <taxon>Metazoa</taxon>
        <taxon>Ecdysozoa</taxon>
        <taxon>Arthropoda</taxon>
        <taxon>Hexapoda</taxon>
        <taxon>Insecta</taxon>
        <taxon>Pterygota</taxon>
        <taxon>Neoptera</taxon>
        <taxon>Endopterygota</taxon>
        <taxon>Hymenoptera</taxon>
        <taxon>Apocrita</taxon>
        <taxon>Aculeata</taxon>
        <taxon>Apoidea</taxon>
        <taxon>Anthophila</taxon>
        <taxon>Apidae</taxon>
        <taxon>Habropoda</taxon>
    </lineage>
</organism>
<evidence type="ECO:0000256" key="5">
    <source>
        <dbReference type="ARBA" id="ARBA00022776"/>
    </source>
</evidence>
<keyword evidence="6 9" id="KW-0995">Kinetochore</keyword>
<dbReference type="Gene3D" id="1.20.58.730">
    <property type="match status" value="1"/>
</dbReference>
<keyword evidence="11" id="KW-1185">Reference proteome</keyword>
<comment type="similarity">
    <text evidence="2 9">Belongs to the ZWILCH family.</text>
</comment>
<proteinExistence type="inferred from homology"/>
<evidence type="ECO:0000256" key="3">
    <source>
        <dbReference type="ARBA" id="ARBA00022454"/>
    </source>
</evidence>
<dbReference type="Proteomes" id="UP000053825">
    <property type="component" value="Unassembled WGS sequence"/>
</dbReference>
<evidence type="ECO:0000256" key="9">
    <source>
        <dbReference type="RuleBase" id="RU369076"/>
    </source>
</evidence>
<dbReference type="GO" id="GO:0007094">
    <property type="term" value="P:mitotic spindle assembly checkpoint signaling"/>
    <property type="evidence" value="ECO:0007669"/>
    <property type="project" value="UniProtKB-UniRule"/>
</dbReference>
<comment type="function">
    <text evidence="9">Essential component of the mitotic checkpoint, which prevents cells from prematurely exiting mitosis. Required for the assembly of the dynein-dynactin and MAD1-MAD2 complexes onto kinetochores. Its function related to the spindle assembly machinery is proposed to depend on its association in the mitotic RZZ complex.</text>
</comment>
<keyword evidence="4 9" id="KW-0132">Cell division</keyword>
<evidence type="ECO:0000313" key="11">
    <source>
        <dbReference type="Proteomes" id="UP000053825"/>
    </source>
</evidence>
<dbReference type="PANTHER" id="PTHR15995">
    <property type="entry name" value="PROTEIN ZWILCH HOMOLOG"/>
    <property type="match status" value="1"/>
</dbReference>
<name>A0A0L7QY68_9HYME</name>
<evidence type="ECO:0000256" key="2">
    <source>
        <dbReference type="ARBA" id="ARBA00009062"/>
    </source>
</evidence>
<evidence type="ECO:0000256" key="1">
    <source>
        <dbReference type="ARBA" id="ARBA00004629"/>
    </source>
</evidence>
<dbReference type="Gene3D" id="1.10.287.1880">
    <property type="match status" value="1"/>
</dbReference>
<keyword evidence="3 9" id="KW-0158">Chromosome</keyword>
<keyword evidence="8 9" id="KW-0137">Centromere</keyword>
<dbReference type="PANTHER" id="PTHR15995:SF1">
    <property type="entry name" value="PROTEIN ZWILCH HOMOLOG"/>
    <property type="match status" value="1"/>
</dbReference>
<dbReference type="AlphaFoldDB" id="A0A0L7QY68"/>
<evidence type="ECO:0000256" key="4">
    <source>
        <dbReference type="ARBA" id="ARBA00022618"/>
    </source>
</evidence>
<comment type="subunit">
    <text evidence="9">Component of the RZZ complex.</text>
</comment>
<dbReference type="GO" id="GO:1990423">
    <property type="term" value="C:RZZ complex"/>
    <property type="evidence" value="ECO:0007669"/>
    <property type="project" value="UniProtKB-UniRule"/>
</dbReference>
<evidence type="ECO:0000256" key="6">
    <source>
        <dbReference type="ARBA" id="ARBA00022838"/>
    </source>
</evidence>
<dbReference type="InterPro" id="IPR018630">
    <property type="entry name" value="Zwilch"/>
</dbReference>
<dbReference type="Pfam" id="PF09817">
    <property type="entry name" value="Zwilch"/>
    <property type="match status" value="1"/>
</dbReference>
<dbReference type="EMBL" id="KQ414697">
    <property type="protein sequence ID" value="KOC63496.1"/>
    <property type="molecule type" value="Genomic_DNA"/>
</dbReference>
<sequence>MINWDHNVKSNFEGSLSVEVNTCSLSLHPPTRASKNNLVAQVATNSNSSPLKELWKQLLLLNQYLNIIEDYTENKNSQYTVTPLEFPCNFISPYKEDHDTILKNINLLLNGDYSFRYPNGTEGQKINFLNEENLENDVNIQQSVQSLPFRCNLDFTDFLWDLLILNSNYLEMTKCIYTVLEETIVNACLPQVNYTNSTRFAKIIINPHQQTIISHLLLGSLPLEYIIDMGFEKLCKDYLYILRNARFGEVHDIQQQLKNISCNEFSVDSYRKRLICLAQIHVCLEFMLLLQNNLECPSDDLRTLFSCTFRQYVGEKSPIKSYHDLHQCRIYTLSAPLPVPVVNNLYTKIPCVRRISLSSESKLSKLTTIRYYSQLPIFPTSIYPLGKSFIY</sequence>